<keyword evidence="2" id="KW-1185">Reference proteome</keyword>
<reference evidence="1" key="1">
    <citation type="submission" date="2021-06" db="EMBL/GenBank/DDBJ databases">
        <authorList>
            <person name="Kallberg Y."/>
            <person name="Tangrot J."/>
            <person name="Rosling A."/>
        </authorList>
    </citation>
    <scope>NUCLEOTIDE SEQUENCE</scope>
    <source>
        <strain evidence="1">MT106</strain>
    </source>
</reference>
<proteinExistence type="predicted"/>
<comment type="caution">
    <text evidence="1">The sequence shown here is derived from an EMBL/GenBank/DDBJ whole genome shotgun (WGS) entry which is preliminary data.</text>
</comment>
<accession>A0A9N8W0D0</accession>
<gene>
    <name evidence="1" type="ORF">AGERDE_LOCUS2818</name>
</gene>
<dbReference type="AlphaFoldDB" id="A0A9N8W0D0"/>
<dbReference type="Proteomes" id="UP000789831">
    <property type="component" value="Unassembled WGS sequence"/>
</dbReference>
<dbReference type="EMBL" id="CAJVPL010000247">
    <property type="protein sequence ID" value="CAG8472690.1"/>
    <property type="molecule type" value="Genomic_DNA"/>
</dbReference>
<organism evidence="1 2">
    <name type="scientific">Ambispora gerdemannii</name>
    <dbReference type="NCBI Taxonomy" id="144530"/>
    <lineage>
        <taxon>Eukaryota</taxon>
        <taxon>Fungi</taxon>
        <taxon>Fungi incertae sedis</taxon>
        <taxon>Mucoromycota</taxon>
        <taxon>Glomeromycotina</taxon>
        <taxon>Glomeromycetes</taxon>
        <taxon>Archaeosporales</taxon>
        <taxon>Ambisporaceae</taxon>
        <taxon>Ambispora</taxon>
    </lineage>
</organism>
<evidence type="ECO:0000313" key="2">
    <source>
        <dbReference type="Proteomes" id="UP000789831"/>
    </source>
</evidence>
<evidence type="ECO:0000313" key="1">
    <source>
        <dbReference type="EMBL" id="CAG8472690.1"/>
    </source>
</evidence>
<name>A0A9N8W0D0_9GLOM</name>
<sequence>MANNRIKEKIVGVLLRDATDKELLAECLKRQGKEPNPDNMDKYRLFLIDKPTHNILLSMKYNKTKTGGIKFKINDWEAFYKRLEKDGHKHYRQVFKDLERGGDHLLIFSFSEFDEWIKDDDDLKEQLRPNRVLIIFGKLSEAVNNTGGRSFAVYRLALMPENIVEIKDEKQGEIKFKVE</sequence>
<protein>
    <submittedName>
        <fullName evidence="1">11208_t:CDS:1</fullName>
    </submittedName>
</protein>